<keyword evidence="3" id="KW-1185">Reference proteome</keyword>
<dbReference type="Proteomes" id="UP000251956">
    <property type="component" value="Unassembled WGS sequence"/>
</dbReference>
<organism evidence="2 3">
    <name type="scientific">Mesorhizobium atlanticum</name>
    <dbReference type="NCBI Taxonomy" id="2233532"/>
    <lineage>
        <taxon>Bacteria</taxon>
        <taxon>Pseudomonadati</taxon>
        <taxon>Pseudomonadota</taxon>
        <taxon>Alphaproteobacteria</taxon>
        <taxon>Hyphomicrobiales</taxon>
        <taxon>Phyllobacteriaceae</taxon>
        <taxon>Mesorhizobium</taxon>
    </lineage>
</organism>
<dbReference type="EMBL" id="QMBQ01000011">
    <property type="protein sequence ID" value="RAZ72433.1"/>
    <property type="molecule type" value="Genomic_DNA"/>
</dbReference>
<dbReference type="AlphaFoldDB" id="A0A330GJ85"/>
<evidence type="ECO:0000313" key="2">
    <source>
        <dbReference type="EMBL" id="RAZ72433.1"/>
    </source>
</evidence>
<dbReference type="Pfam" id="PF10074">
    <property type="entry name" value="RovC_DNA-bd"/>
    <property type="match status" value="1"/>
</dbReference>
<accession>A0A330GJ85</accession>
<evidence type="ECO:0000313" key="3">
    <source>
        <dbReference type="Proteomes" id="UP000251956"/>
    </source>
</evidence>
<protein>
    <submittedName>
        <fullName evidence="2">DUF2285 domain-containing protein</fullName>
    </submittedName>
</protein>
<sequence>MSALTQDVLWSPLADPAVVTLMPSPDFLSCESPTAPVEVGTPRESPQGFHAIRDRGIATQLLLLPASAASRSLTALIPLDTQTLGRVEALVRFWRSCHGRHVPPDTRMTVQQRRRLRLMMQAADGRTNGASYREIATAFYGTGRVASNPWKTSSLRDTVIGLVKGGATLIAGGYLQLLRHRPRA</sequence>
<comment type="caution">
    <text evidence="2">The sequence shown here is derived from an EMBL/GenBank/DDBJ whole genome shotgun (WGS) entry which is preliminary data.</text>
</comment>
<proteinExistence type="predicted"/>
<dbReference type="InterPro" id="IPR018754">
    <property type="entry name" value="RovC-like_DNA-bd"/>
</dbReference>
<evidence type="ECO:0000259" key="1">
    <source>
        <dbReference type="Pfam" id="PF10074"/>
    </source>
</evidence>
<dbReference type="OrthoDB" id="7261891at2"/>
<gene>
    <name evidence="2" type="ORF">DPM35_29260</name>
</gene>
<reference evidence="2 3" key="1">
    <citation type="submission" date="2018-07" db="EMBL/GenBank/DDBJ databases">
        <title>Diversity of Mesorhizobium strains in Brazil.</title>
        <authorList>
            <person name="Helene L.C.F."/>
            <person name="Dall'Agnol R."/>
            <person name="Delamuta J.R.M."/>
            <person name="Hungria M."/>
        </authorList>
    </citation>
    <scope>NUCLEOTIDE SEQUENCE [LARGE SCALE GENOMIC DNA]</scope>
    <source>
        <strain evidence="2 3">CNPSo 3140</strain>
    </source>
</reference>
<feature type="domain" description="T6SS Transcription factor RovC-like DNA binding" evidence="1">
    <location>
        <begin position="76"/>
        <end position="179"/>
    </location>
</feature>
<name>A0A330GJ85_9HYPH</name>